<evidence type="ECO:0000259" key="3">
    <source>
        <dbReference type="Pfam" id="PF07910"/>
    </source>
</evidence>
<keyword evidence="1" id="KW-0378">Hydrolase</keyword>
<accession>A0A8H6SCF1</accession>
<sequence>MSYTLRDGRVNEPSGSSSSASCICGICSANITSLSLSNRQIHYDTHFNDEPQVATNETKASPSKLSNFFTPTRSAAQPNSRDRFWHSAQLPSSPPKNFVPGLIPFLKTQLSKSHSTGSTRRAVLCHERAVLVLRQSWDANWGCGYRNYLMACAALMDQQLQPMYFPLLDDPIPPSIFNLQRILEEAWSHGFDPEGARQLGHLVGTKKKLGVADIQVAFTYRNIPSRLVEFDLKDKGADVLINWSVEYFSQPHGIVDKESIRRPQTINDALRGAAAVTTTSRMPFILQHDGHSRTIVGYEVTKSGDINLLQFDPSQMLPDSMRAAGIALWEDHNKPASSKRPAASSFSRTPLKRSRVNENEVIEINDDDDDVLVLPSPKSVPKPDIRGEKISPGDVLKVFRLQPKRILRQRKYQVLYFPLTSPLTEVERRAQAANGYGEKIS</sequence>
<dbReference type="AlphaFoldDB" id="A0A8H6SCF1"/>
<feature type="compositionally biased region" description="Basic and acidic residues" evidence="2">
    <location>
        <begin position="1"/>
        <end position="10"/>
    </location>
</feature>
<organism evidence="4 5">
    <name type="scientific">Mycena indigotica</name>
    <dbReference type="NCBI Taxonomy" id="2126181"/>
    <lineage>
        <taxon>Eukaryota</taxon>
        <taxon>Fungi</taxon>
        <taxon>Dikarya</taxon>
        <taxon>Basidiomycota</taxon>
        <taxon>Agaricomycotina</taxon>
        <taxon>Agaricomycetes</taxon>
        <taxon>Agaricomycetidae</taxon>
        <taxon>Agaricales</taxon>
        <taxon>Marasmiineae</taxon>
        <taxon>Mycenaceae</taxon>
        <taxon>Mycena</taxon>
    </lineage>
</organism>
<protein>
    <recommendedName>
        <fullName evidence="3">UFSP1/2/DUB catalytic domain-containing protein</fullName>
    </recommendedName>
</protein>
<evidence type="ECO:0000313" key="5">
    <source>
        <dbReference type="Proteomes" id="UP000636479"/>
    </source>
</evidence>
<dbReference type="Pfam" id="PF07910">
    <property type="entry name" value="Peptidase_C78"/>
    <property type="match status" value="1"/>
</dbReference>
<evidence type="ECO:0000256" key="1">
    <source>
        <dbReference type="ARBA" id="ARBA00022801"/>
    </source>
</evidence>
<keyword evidence="5" id="KW-1185">Reference proteome</keyword>
<dbReference type="Gene3D" id="3.90.70.130">
    <property type="match status" value="1"/>
</dbReference>
<dbReference type="RefSeq" id="XP_037216663.1">
    <property type="nucleotide sequence ID" value="XM_037367269.1"/>
</dbReference>
<dbReference type="Proteomes" id="UP000636479">
    <property type="component" value="Unassembled WGS sequence"/>
</dbReference>
<evidence type="ECO:0000313" key="4">
    <source>
        <dbReference type="EMBL" id="KAF7295300.1"/>
    </source>
</evidence>
<feature type="domain" description="UFSP1/2/DUB catalytic" evidence="3">
    <location>
        <begin position="134"/>
        <end position="321"/>
    </location>
</feature>
<dbReference type="GO" id="GO:0016787">
    <property type="term" value="F:hydrolase activity"/>
    <property type="evidence" value="ECO:0007669"/>
    <property type="project" value="UniProtKB-KW"/>
</dbReference>
<feature type="region of interest" description="Disordered" evidence="2">
    <location>
        <begin position="1"/>
        <end position="20"/>
    </location>
</feature>
<dbReference type="EMBL" id="JACAZF010000009">
    <property type="protein sequence ID" value="KAF7295300.1"/>
    <property type="molecule type" value="Genomic_DNA"/>
</dbReference>
<evidence type="ECO:0000256" key="2">
    <source>
        <dbReference type="SAM" id="MobiDB-lite"/>
    </source>
</evidence>
<name>A0A8H6SCF1_9AGAR</name>
<proteinExistence type="predicted"/>
<feature type="compositionally biased region" description="Low complexity" evidence="2">
    <location>
        <begin position="335"/>
        <end position="348"/>
    </location>
</feature>
<gene>
    <name evidence="4" type="ORF">MIND_01069300</name>
</gene>
<reference evidence="4" key="1">
    <citation type="submission" date="2020-05" db="EMBL/GenBank/DDBJ databases">
        <title>Mycena genomes resolve the evolution of fungal bioluminescence.</title>
        <authorList>
            <person name="Tsai I.J."/>
        </authorList>
    </citation>
    <scope>NUCLEOTIDE SEQUENCE</scope>
    <source>
        <strain evidence="4">171206Taipei</strain>
    </source>
</reference>
<dbReference type="InterPro" id="IPR012462">
    <property type="entry name" value="UFSP1/2_DUB_cat"/>
</dbReference>
<comment type="caution">
    <text evidence="4">The sequence shown here is derived from an EMBL/GenBank/DDBJ whole genome shotgun (WGS) entry which is preliminary data.</text>
</comment>
<feature type="region of interest" description="Disordered" evidence="2">
    <location>
        <begin position="332"/>
        <end position="352"/>
    </location>
</feature>
<dbReference type="GeneID" id="59349785"/>
<dbReference type="OrthoDB" id="288987at2759"/>